<dbReference type="Gene3D" id="3.30.565.10">
    <property type="entry name" value="Histidine kinase-like ATPase, C-terminal domain"/>
    <property type="match status" value="1"/>
</dbReference>
<dbReference type="Pfam" id="PF00512">
    <property type="entry name" value="HisKA"/>
    <property type="match status" value="1"/>
</dbReference>
<dbReference type="SMART" id="SM00448">
    <property type="entry name" value="REC"/>
    <property type="match status" value="1"/>
</dbReference>
<keyword evidence="14" id="KW-1185">Reference proteome</keyword>
<accession>A0AA95NKM6</accession>
<comment type="function">
    <text evidence="7">Member of the two-component regulatory system BvgS/BvgA. Phosphorylates BvgA via a four-step phosphorelay in response to environmental signals.</text>
</comment>
<keyword evidence="5" id="KW-0902">Two-component regulatory system</keyword>
<dbReference type="PROSITE" id="PS50110">
    <property type="entry name" value="RESPONSE_REGULATORY"/>
    <property type="match status" value="1"/>
</dbReference>
<keyword evidence="3 9" id="KW-0597">Phosphoprotein</keyword>
<dbReference type="InterPro" id="IPR004358">
    <property type="entry name" value="Sig_transdc_His_kin-like_C"/>
</dbReference>
<feature type="domain" description="Response regulatory" evidence="12">
    <location>
        <begin position="668"/>
        <end position="787"/>
    </location>
</feature>
<dbReference type="PROSITE" id="PS50109">
    <property type="entry name" value="HIS_KIN"/>
    <property type="match status" value="1"/>
</dbReference>
<organism evidence="13 14">
    <name type="scientific">Paucibacter sediminis</name>
    <dbReference type="NCBI Taxonomy" id="3019553"/>
    <lineage>
        <taxon>Bacteria</taxon>
        <taxon>Pseudomonadati</taxon>
        <taxon>Pseudomonadota</taxon>
        <taxon>Betaproteobacteria</taxon>
        <taxon>Burkholderiales</taxon>
        <taxon>Sphaerotilaceae</taxon>
        <taxon>Roseateles</taxon>
    </lineage>
</organism>
<evidence type="ECO:0000256" key="4">
    <source>
        <dbReference type="ARBA" id="ARBA00022729"/>
    </source>
</evidence>
<name>A0AA95NKM6_9BURK</name>
<evidence type="ECO:0000259" key="12">
    <source>
        <dbReference type="PROSITE" id="PS50110"/>
    </source>
</evidence>
<dbReference type="InterPro" id="IPR003594">
    <property type="entry name" value="HATPase_dom"/>
</dbReference>
<dbReference type="Proteomes" id="UP001177769">
    <property type="component" value="Chromosome"/>
</dbReference>
<evidence type="ECO:0000256" key="2">
    <source>
        <dbReference type="ARBA" id="ARBA00012438"/>
    </source>
</evidence>
<dbReference type="PRINTS" id="PR00344">
    <property type="entry name" value="BCTRLSENSOR"/>
</dbReference>
<dbReference type="GO" id="GO:0000155">
    <property type="term" value="F:phosphorelay sensor kinase activity"/>
    <property type="evidence" value="ECO:0007669"/>
    <property type="project" value="InterPro"/>
</dbReference>
<dbReference type="CDD" id="cd17546">
    <property type="entry name" value="REC_hyHK_CKI1_RcsC-like"/>
    <property type="match status" value="1"/>
</dbReference>
<dbReference type="Pfam" id="PF05226">
    <property type="entry name" value="CHASE2"/>
    <property type="match status" value="1"/>
</dbReference>
<dbReference type="InterPro" id="IPR007890">
    <property type="entry name" value="CHASE2"/>
</dbReference>
<dbReference type="KEGG" id="pais:PFX98_03355"/>
<evidence type="ECO:0000256" key="5">
    <source>
        <dbReference type="ARBA" id="ARBA00023012"/>
    </source>
</evidence>
<feature type="transmembrane region" description="Helical" evidence="10">
    <location>
        <begin position="376"/>
        <end position="396"/>
    </location>
</feature>
<evidence type="ECO:0000259" key="11">
    <source>
        <dbReference type="PROSITE" id="PS50109"/>
    </source>
</evidence>
<dbReference type="Gene3D" id="3.40.50.2300">
    <property type="match status" value="1"/>
</dbReference>
<dbReference type="CDD" id="cd16922">
    <property type="entry name" value="HATPase_EvgS-ArcB-TorS-like"/>
    <property type="match status" value="1"/>
</dbReference>
<evidence type="ECO:0000313" key="13">
    <source>
        <dbReference type="EMBL" id="WIT12661.1"/>
    </source>
</evidence>
<evidence type="ECO:0000256" key="10">
    <source>
        <dbReference type="SAM" id="Phobius"/>
    </source>
</evidence>
<dbReference type="PANTHER" id="PTHR45339">
    <property type="entry name" value="HYBRID SIGNAL TRANSDUCTION HISTIDINE KINASE J"/>
    <property type="match status" value="1"/>
</dbReference>
<evidence type="ECO:0000256" key="8">
    <source>
        <dbReference type="ARBA" id="ARBA00070152"/>
    </source>
</evidence>
<dbReference type="PANTHER" id="PTHR45339:SF1">
    <property type="entry name" value="HYBRID SIGNAL TRANSDUCTION HISTIDINE KINASE J"/>
    <property type="match status" value="1"/>
</dbReference>
<keyword evidence="10" id="KW-0472">Membrane</keyword>
<comment type="catalytic activity">
    <reaction evidence="1">
        <text>ATP + protein L-histidine = ADP + protein N-phospho-L-histidine.</text>
        <dbReference type="EC" id="2.7.13.3"/>
    </reaction>
</comment>
<dbReference type="EC" id="2.7.13.3" evidence="2"/>
<feature type="modified residue" description="4-aspartylphosphate" evidence="9">
    <location>
        <position position="717"/>
    </location>
</feature>
<dbReference type="Pfam" id="PF02518">
    <property type="entry name" value="HATPase_c"/>
    <property type="match status" value="1"/>
</dbReference>
<evidence type="ECO:0000256" key="3">
    <source>
        <dbReference type="ARBA" id="ARBA00022553"/>
    </source>
</evidence>
<dbReference type="InterPro" id="IPR005467">
    <property type="entry name" value="His_kinase_dom"/>
</dbReference>
<keyword evidence="4" id="KW-0732">Signal</keyword>
<reference evidence="13" key="1">
    <citation type="submission" date="2023-01" db="EMBL/GenBank/DDBJ databases">
        <title>Whole genome sequence of Paucibacter sp. S2-9 isolated from pond sediment.</title>
        <authorList>
            <person name="Jung J.Y."/>
        </authorList>
    </citation>
    <scope>NUCLEOTIDE SEQUENCE</scope>
    <source>
        <strain evidence="13">S2-9</strain>
    </source>
</reference>
<dbReference type="InterPro" id="IPR036097">
    <property type="entry name" value="HisK_dim/P_sf"/>
</dbReference>
<feature type="domain" description="Histidine kinase" evidence="11">
    <location>
        <begin position="428"/>
        <end position="645"/>
    </location>
</feature>
<evidence type="ECO:0000256" key="7">
    <source>
        <dbReference type="ARBA" id="ARBA00058004"/>
    </source>
</evidence>
<dbReference type="SUPFAM" id="SSF55874">
    <property type="entry name" value="ATPase domain of HSP90 chaperone/DNA topoisomerase II/histidine kinase"/>
    <property type="match status" value="1"/>
</dbReference>
<sequence>MQLGLSPHLQRLGQLARLPLLALPLALLICTLAQPLLRPLEQGLEDRLLRATAQPLQAGELALIDIDDASLRALQPQLGDWPYPRSVYALLLDYLRDAGVELVVFDLVLTGARTGDEALAHAIALGPPTVLAAAALQQDKTQMELQPAEMAMLRRQAMVAGGAAQPWDALTLPAPALLGSAPPGSLGLISAPLDGDGVLRRLPLWHRYQGQVLPALPLAALQRRGTPLPDWHKDAQGRVQLKLAARLDGVLPLNWAHVMQAALGAIDDPEQRRLLRGRTVFIGSSAFFADAVSTPLGRLSGSALMASAYVLLARAQVLAPAGALWSGVLLLLAWAPALGGCRAARPHWRRLAGFSLLALLLMLALAYGLVQQALLMPALLAPLTVLLLGLLLAAAAEQRWHALTERQLRHEREVAEAANQAKTRFLAHVSHEIRTPMNAVLGMAEILAGTALDAEQRRYVQVFQRAGQQLFELINDLLDNAKIEAGKLGLAPHAFELGELLSQQIELLRPRAEAQGLWLRLTLAPAAQGWVWGDAQRVAQILVNLVGNAIKFTRQGGVDVQAWRAEDGRLGLSVQDTGIGIAPEQHERIFQPYAQAEAETAREFGGTGLGLAITRSLVELMGGQISLTSTPGEGSRFELRLDLPARPAPARASQAPRPEPGQPQAALQLLLCEDNEVNALVIEAMLQPLGHRIELASDGEQALAKLQQGRYDLVLMDLQMPRLDGLEVTRRWRAIEAAQGRRRTPIIALTANAFASDIAQSLAAGCDAHLSKPIGRQALLQALARWAT</sequence>
<dbReference type="Pfam" id="PF00072">
    <property type="entry name" value="Response_reg"/>
    <property type="match status" value="1"/>
</dbReference>
<evidence type="ECO:0000313" key="14">
    <source>
        <dbReference type="Proteomes" id="UP001177769"/>
    </source>
</evidence>
<dbReference type="SMART" id="SM00387">
    <property type="entry name" value="HATPase_c"/>
    <property type="match status" value="1"/>
</dbReference>
<evidence type="ECO:0000256" key="6">
    <source>
        <dbReference type="ARBA" id="ARBA00023026"/>
    </source>
</evidence>
<dbReference type="RefSeq" id="WP_285233762.1">
    <property type="nucleotide sequence ID" value="NZ_CP116346.1"/>
</dbReference>
<dbReference type="Gene3D" id="1.10.287.130">
    <property type="match status" value="1"/>
</dbReference>
<dbReference type="InterPro" id="IPR003661">
    <property type="entry name" value="HisK_dim/P_dom"/>
</dbReference>
<dbReference type="SUPFAM" id="SSF47384">
    <property type="entry name" value="Homodimeric domain of signal transducing histidine kinase"/>
    <property type="match status" value="1"/>
</dbReference>
<dbReference type="SMART" id="SM01080">
    <property type="entry name" value="CHASE2"/>
    <property type="match status" value="1"/>
</dbReference>
<dbReference type="InterPro" id="IPR001789">
    <property type="entry name" value="Sig_transdc_resp-reg_receiver"/>
</dbReference>
<keyword evidence="6" id="KW-0843">Virulence</keyword>
<keyword evidence="10" id="KW-0812">Transmembrane</keyword>
<feature type="transmembrane region" description="Helical" evidence="10">
    <location>
        <begin position="317"/>
        <end position="339"/>
    </location>
</feature>
<evidence type="ECO:0000256" key="9">
    <source>
        <dbReference type="PROSITE-ProRule" id="PRU00169"/>
    </source>
</evidence>
<dbReference type="InterPro" id="IPR011006">
    <property type="entry name" value="CheY-like_superfamily"/>
</dbReference>
<keyword evidence="10" id="KW-1133">Transmembrane helix</keyword>
<dbReference type="EMBL" id="CP116346">
    <property type="protein sequence ID" value="WIT12661.1"/>
    <property type="molecule type" value="Genomic_DNA"/>
</dbReference>
<dbReference type="FunFam" id="3.30.565.10:FF:000010">
    <property type="entry name" value="Sensor histidine kinase RcsC"/>
    <property type="match status" value="1"/>
</dbReference>
<protein>
    <recommendedName>
        <fullName evidence="8">Virulence sensor protein BvgS</fullName>
        <ecNumber evidence="2">2.7.13.3</ecNumber>
    </recommendedName>
</protein>
<dbReference type="SMART" id="SM00388">
    <property type="entry name" value="HisKA"/>
    <property type="match status" value="1"/>
</dbReference>
<dbReference type="InterPro" id="IPR036890">
    <property type="entry name" value="HATPase_C_sf"/>
</dbReference>
<evidence type="ECO:0000256" key="1">
    <source>
        <dbReference type="ARBA" id="ARBA00000085"/>
    </source>
</evidence>
<dbReference type="AlphaFoldDB" id="A0AA95NKM6"/>
<dbReference type="SUPFAM" id="SSF52172">
    <property type="entry name" value="CheY-like"/>
    <property type="match status" value="1"/>
</dbReference>
<proteinExistence type="predicted"/>
<gene>
    <name evidence="13" type="ORF">PFX98_03355</name>
</gene>
<dbReference type="CDD" id="cd00082">
    <property type="entry name" value="HisKA"/>
    <property type="match status" value="1"/>
</dbReference>
<feature type="transmembrane region" description="Helical" evidence="10">
    <location>
        <begin position="351"/>
        <end position="370"/>
    </location>
</feature>